<evidence type="ECO:0000256" key="1">
    <source>
        <dbReference type="ARBA" id="ARBA00000900"/>
    </source>
</evidence>
<evidence type="ECO:0000259" key="12">
    <source>
        <dbReference type="PROSITE" id="PS51698"/>
    </source>
</evidence>
<dbReference type="Gene3D" id="3.30.40.10">
    <property type="entry name" value="Zinc/RING finger domain, C3HC4 (zinc finger)"/>
    <property type="match status" value="1"/>
</dbReference>
<keyword evidence="9" id="KW-0007">Acetylation</keyword>
<dbReference type="GO" id="GO:0005634">
    <property type="term" value="C:nucleus"/>
    <property type="evidence" value="ECO:0007669"/>
    <property type="project" value="TreeGrafter"/>
</dbReference>
<comment type="pathway">
    <text evidence="3">Protein modification; protein ubiquitination.</text>
</comment>
<keyword evidence="7" id="KW-0808">Transferase</keyword>
<dbReference type="SUPFAM" id="SSF57850">
    <property type="entry name" value="RING/U-box"/>
    <property type="match status" value="1"/>
</dbReference>
<dbReference type="Proteomes" id="UP000728032">
    <property type="component" value="Unassembled WGS sequence"/>
</dbReference>
<dbReference type="GO" id="GO:0000151">
    <property type="term" value="C:ubiquitin ligase complex"/>
    <property type="evidence" value="ECO:0007669"/>
    <property type="project" value="InterPro"/>
</dbReference>
<dbReference type="Pfam" id="PF04564">
    <property type="entry name" value="U-box"/>
    <property type="match status" value="1"/>
</dbReference>
<feature type="non-terminal residue" evidence="13">
    <location>
        <position position="1"/>
    </location>
</feature>
<protein>
    <recommendedName>
        <fullName evidence="11">Ubiquitin conjugation factor E4 A</fullName>
        <ecNumber evidence="5">2.3.2.27</ecNumber>
    </recommendedName>
</protein>
<evidence type="ECO:0000256" key="5">
    <source>
        <dbReference type="ARBA" id="ARBA00012483"/>
    </source>
</evidence>
<evidence type="ECO:0000256" key="10">
    <source>
        <dbReference type="ARBA" id="ARBA00037624"/>
    </source>
</evidence>
<keyword evidence="6" id="KW-0963">Cytoplasm</keyword>
<evidence type="ECO:0000256" key="11">
    <source>
        <dbReference type="ARBA" id="ARBA00040077"/>
    </source>
</evidence>
<evidence type="ECO:0000313" key="14">
    <source>
        <dbReference type="Proteomes" id="UP000728032"/>
    </source>
</evidence>
<dbReference type="InterPro" id="IPR019474">
    <property type="entry name" value="Ub_conjug_fac_E4_core"/>
</dbReference>
<dbReference type="SMART" id="SM00504">
    <property type="entry name" value="Ubox"/>
    <property type="match status" value="1"/>
</dbReference>
<name>A0A7R9LHD9_9ACAR</name>
<dbReference type="AlphaFoldDB" id="A0A7R9LHD9"/>
<dbReference type="EMBL" id="CAJPVJ010000608">
    <property type="protein sequence ID" value="CAG2162960.1"/>
    <property type="molecule type" value="Genomic_DNA"/>
</dbReference>
<evidence type="ECO:0000313" key="13">
    <source>
        <dbReference type="EMBL" id="CAD7640431.1"/>
    </source>
</evidence>
<dbReference type="InterPro" id="IPR003613">
    <property type="entry name" value="Ubox_domain"/>
</dbReference>
<dbReference type="PANTHER" id="PTHR13931:SF16">
    <property type="entry name" value="UBIQUITIN CONJUGATION FACTOR E4 A"/>
    <property type="match status" value="1"/>
</dbReference>
<dbReference type="GO" id="GO:0005737">
    <property type="term" value="C:cytoplasm"/>
    <property type="evidence" value="ECO:0007669"/>
    <property type="project" value="UniProtKB-SubCell"/>
</dbReference>
<gene>
    <name evidence="13" type="ORF">ONB1V03_LOCUS2544</name>
</gene>
<evidence type="ECO:0000256" key="4">
    <source>
        <dbReference type="ARBA" id="ARBA00007434"/>
    </source>
</evidence>
<comment type="similarity">
    <text evidence="4">Belongs to the ubiquitin conjugation factor E4 family.</text>
</comment>
<dbReference type="OrthoDB" id="20295at2759"/>
<dbReference type="InterPro" id="IPR013083">
    <property type="entry name" value="Znf_RING/FYVE/PHD"/>
</dbReference>
<dbReference type="CDD" id="cd16657">
    <property type="entry name" value="RING-Ubox_UBE4A"/>
    <property type="match status" value="1"/>
</dbReference>
<dbReference type="UniPathway" id="UPA00143"/>
<proteinExistence type="inferred from homology"/>
<evidence type="ECO:0000256" key="3">
    <source>
        <dbReference type="ARBA" id="ARBA00004906"/>
    </source>
</evidence>
<organism evidence="13">
    <name type="scientific">Oppiella nova</name>
    <dbReference type="NCBI Taxonomy" id="334625"/>
    <lineage>
        <taxon>Eukaryota</taxon>
        <taxon>Metazoa</taxon>
        <taxon>Ecdysozoa</taxon>
        <taxon>Arthropoda</taxon>
        <taxon>Chelicerata</taxon>
        <taxon>Arachnida</taxon>
        <taxon>Acari</taxon>
        <taxon>Acariformes</taxon>
        <taxon>Sarcoptiformes</taxon>
        <taxon>Oribatida</taxon>
        <taxon>Brachypylina</taxon>
        <taxon>Oppioidea</taxon>
        <taxon>Oppiidae</taxon>
        <taxon>Oppiella</taxon>
    </lineage>
</organism>
<dbReference type="Pfam" id="PF10408">
    <property type="entry name" value="Ufd2P_core"/>
    <property type="match status" value="1"/>
</dbReference>
<comment type="function">
    <text evidence="10">Ubiquitin-protein ligase that probably functions as an E3 ligase in conjunction with specific E1 and E2 ligases. May also function as an E4 ligase mediating the assembly of polyubiquitin chains on substrates ubiquitinated by another E3 ubiquitin ligase. Mediates 'Lys-48'-linked polyubiquitination of substrates.</text>
</comment>
<dbReference type="GO" id="GO:0036503">
    <property type="term" value="P:ERAD pathway"/>
    <property type="evidence" value="ECO:0007669"/>
    <property type="project" value="InterPro"/>
</dbReference>
<comment type="catalytic activity">
    <reaction evidence="1">
        <text>S-ubiquitinyl-[E2 ubiquitin-conjugating enzyme]-L-cysteine + [acceptor protein]-L-lysine = [E2 ubiquitin-conjugating enzyme]-L-cysteine + N(6)-ubiquitinyl-[acceptor protein]-L-lysine.</text>
        <dbReference type="EC" id="2.3.2.27"/>
    </reaction>
</comment>
<evidence type="ECO:0000256" key="2">
    <source>
        <dbReference type="ARBA" id="ARBA00004496"/>
    </source>
</evidence>
<dbReference type="EC" id="2.3.2.27" evidence="5"/>
<comment type="subcellular location">
    <subcellularLocation>
        <location evidence="2">Cytoplasm</location>
    </subcellularLocation>
</comment>
<dbReference type="PANTHER" id="PTHR13931">
    <property type="entry name" value="UBIQUITINATION FACTOR E4"/>
    <property type="match status" value="1"/>
</dbReference>
<dbReference type="PROSITE" id="PS51698">
    <property type="entry name" value="U_BOX"/>
    <property type="match status" value="1"/>
</dbReference>
<evidence type="ECO:0000256" key="9">
    <source>
        <dbReference type="ARBA" id="ARBA00022990"/>
    </source>
</evidence>
<dbReference type="GO" id="GO:0034450">
    <property type="term" value="F:ubiquitin-ubiquitin ligase activity"/>
    <property type="evidence" value="ECO:0007669"/>
    <property type="project" value="InterPro"/>
</dbReference>
<reference evidence="13" key="1">
    <citation type="submission" date="2020-11" db="EMBL/GenBank/DDBJ databases">
        <authorList>
            <person name="Tran Van P."/>
        </authorList>
    </citation>
    <scope>NUCLEOTIDE SEQUENCE</scope>
</reference>
<accession>A0A7R9LHD9</accession>
<dbReference type="GO" id="GO:0006511">
    <property type="term" value="P:ubiquitin-dependent protein catabolic process"/>
    <property type="evidence" value="ECO:0007669"/>
    <property type="project" value="InterPro"/>
</dbReference>
<evidence type="ECO:0000256" key="7">
    <source>
        <dbReference type="ARBA" id="ARBA00022679"/>
    </source>
</evidence>
<sequence length="1030" mass="118471">MDNPFDHLVKESDPKVAFNEKQLKMNELLVSIFRISVNTSNRSAAVDRVDTNGPKVSLKCVSLEDESMGPRVLSFDNLDQLLCERLMVSNINECLIDYPFDKHLVTEYSSKDCEQRVLHYLYECYQKIETMDSPLISTQQRIQLRDTVINQSSLIVCHPEFDPNHSPNAKVSELLELLEDFDDYYDHKTHLQSFIGRVFDRIEAKNASKDEDTTPTMALKPTYDALCERLTRMSLIDPILSRTLNVLNYLVLNANASKALIQLCSPPNQMVIMTNVYQNTLFGLLLSISCLPRSLNRDFEFFLNPSNYSQQENEMTEKNLGFQLNLLTNRFHSILLSLLKQRETRTQTLEWIEKCLDSFKDRARMWTNEMIMMSGRAQNSSDGFMLNLSSVLLKLCKPFCGPPVTNKLLKVDARYCRLKRSGHKPYLEAIASEPFLTPSDADQINGDNFEASFMTQCFVATHKSLHLGFRVVHERFLKLVRDLNQMQNIYHEMAAQTSDPEAIQTLRTRMDKSVTQFLALKTMLAENEFLETTLNFHISTAIWLNNLALNPNETEASKAFKPLSLPLPRDLDSQCLKSVPEFILENVSDFVAFVKHFGGKNTLSPNIDLKPLMTMIIIFMGSPDRLKNPHLRAKLAEMLESLMPSPNDNNIFSLSRNSEQLFTDHPLKSELIPTLIHVFVSIEISDGLTGETVNVAFEQKFGYRKPMYTVLKYLWSKAEHRKRMKEMADFAQNNMEAISPPLFLRFINLLMNDAIFLLDEALTYMSKLKELQIQRDGGEWAKLPAQQREQNEQNFQHTSRLATFHNIMGCNTIHTLSWITEEIKSIFCDKTLVERMASMLNYFLLHLVGPQNRALKVKDLKQFEFKPKDLVHDICRMYVNLANEDNDKRRKFCLAVGMDDRSYSADLFTLASDVLIKSGFIGLSNETQEVAKLVDKVLQFNKRREIDMEEVPDEFTDPLMSCLMTDPVILPNSGIRIDRSTIARHLLSDQTDPFTRAPLTMDLVVPDTELKQRIKAFIDEKLKAKEQTNK</sequence>
<keyword evidence="8" id="KW-0833">Ubl conjugation pathway</keyword>
<keyword evidence="14" id="KW-1185">Reference proteome</keyword>
<evidence type="ECO:0000256" key="6">
    <source>
        <dbReference type="ARBA" id="ARBA00022490"/>
    </source>
</evidence>
<dbReference type="FunFam" id="3.30.40.10:FF:000055">
    <property type="entry name" value="Ubiquitin conjugation factor e4 a"/>
    <property type="match status" value="1"/>
</dbReference>
<dbReference type="EMBL" id="OC915433">
    <property type="protein sequence ID" value="CAD7640431.1"/>
    <property type="molecule type" value="Genomic_DNA"/>
</dbReference>
<dbReference type="InterPro" id="IPR045132">
    <property type="entry name" value="UBE4"/>
</dbReference>
<feature type="domain" description="U-box" evidence="12">
    <location>
        <begin position="950"/>
        <end position="1024"/>
    </location>
</feature>
<dbReference type="GO" id="GO:0000209">
    <property type="term" value="P:protein polyubiquitination"/>
    <property type="evidence" value="ECO:0007669"/>
    <property type="project" value="TreeGrafter"/>
</dbReference>
<evidence type="ECO:0000256" key="8">
    <source>
        <dbReference type="ARBA" id="ARBA00022786"/>
    </source>
</evidence>